<protein>
    <submittedName>
        <fullName evidence="1">Uncharacterized protein</fullName>
    </submittedName>
</protein>
<accession>A0AA41E4F2</accession>
<evidence type="ECO:0000313" key="2">
    <source>
        <dbReference type="Proteomes" id="UP000682266"/>
    </source>
</evidence>
<gene>
    <name evidence="1" type="ORF">KDW93_04515</name>
</gene>
<sequence>MKNIQVIDGAENCVYDIFAATEDQFVLIFPEGTDIAFVDEVYDRENPNLLDAAFREIWLRPVRKTDANGIHGILFYELESKKQYYPSRKDEEAINPDGSRLR</sequence>
<dbReference type="RefSeq" id="WP_105787456.1">
    <property type="nucleotide sequence ID" value="NZ_CADERD010000001.1"/>
</dbReference>
<comment type="caution">
    <text evidence="1">The sequence shown here is derived from an EMBL/GenBank/DDBJ whole genome shotgun (WGS) entry which is preliminary data.</text>
</comment>
<dbReference type="EMBL" id="JAGSVG010000003">
    <property type="protein sequence ID" value="MBR8128253.1"/>
    <property type="molecule type" value="Genomic_DNA"/>
</dbReference>
<dbReference type="AlphaFoldDB" id="A0AA41E4F2"/>
<evidence type="ECO:0000313" key="1">
    <source>
        <dbReference type="EMBL" id="MBR8128253.1"/>
    </source>
</evidence>
<reference evidence="1" key="1">
    <citation type="submission" date="2021-04" db="EMBL/GenBank/DDBJ databases">
        <title>A collection of bacterial strains from the Burkholderia cepacia Research Laboratory and Repository.</title>
        <authorList>
            <person name="Lipuma J."/>
            <person name="Spilker T."/>
        </authorList>
    </citation>
    <scope>NUCLEOTIDE SEQUENCE</scope>
    <source>
        <strain evidence="1">AU36012</strain>
    </source>
</reference>
<proteinExistence type="predicted"/>
<dbReference type="Proteomes" id="UP000682266">
    <property type="component" value="Unassembled WGS sequence"/>
</dbReference>
<organism evidence="1 2">
    <name type="scientific">Burkholderia ambifaria</name>
    <dbReference type="NCBI Taxonomy" id="152480"/>
    <lineage>
        <taxon>Bacteria</taxon>
        <taxon>Pseudomonadati</taxon>
        <taxon>Pseudomonadota</taxon>
        <taxon>Betaproteobacteria</taxon>
        <taxon>Burkholderiales</taxon>
        <taxon>Burkholderiaceae</taxon>
        <taxon>Burkholderia</taxon>
        <taxon>Burkholderia cepacia complex</taxon>
    </lineage>
</organism>
<name>A0AA41E4F2_9BURK</name>